<dbReference type="GO" id="GO:0017110">
    <property type="term" value="F:nucleoside diphosphate phosphatase activity"/>
    <property type="evidence" value="ECO:0007669"/>
    <property type="project" value="TreeGrafter"/>
</dbReference>
<feature type="signal peptide" evidence="5">
    <location>
        <begin position="1"/>
        <end position="21"/>
    </location>
</feature>
<keyword evidence="4" id="KW-0067">ATP-binding</keyword>
<evidence type="ECO:0000256" key="3">
    <source>
        <dbReference type="PIRSR" id="PIRSR600407-1"/>
    </source>
</evidence>
<evidence type="ECO:0000313" key="6">
    <source>
        <dbReference type="EMBL" id="RYR04573.1"/>
    </source>
</evidence>
<dbReference type="Pfam" id="PF01150">
    <property type="entry name" value="GDA1_CD39"/>
    <property type="match status" value="2"/>
</dbReference>
<dbReference type="Gene3D" id="3.30.420.150">
    <property type="entry name" value="Exopolyphosphatase. Domain 2"/>
    <property type="match status" value="2"/>
</dbReference>
<dbReference type="GO" id="GO:0009134">
    <property type="term" value="P:nucleoside diphosphate catabolic process"/>
    <property type="evidence" value="ECO:0007669"/>
    <property type="project" value="TreeGrafter"/>
</dbReference>
<dbReference type="GO" id="GO:0005524">
    <property type="term" value="F:ATP binding"/>
    <property type="evidence" value="ECO:0007669"/>
    <property type="project" value="UniProtKB-KW"/>
</dbReference>
<evidence type="ECO:0000256" key="4">
    <source>
        <dbReference type="PIRSR" id="PIRSR600407-2"/>
    </source>
</evidence>
<evidence type="ECO:0000256" key="1">
    <source>
        <dbReference type="ARBA" id="ARBA00009283"/>
    </source>
</evidence>
<protein>
    <recommendedName>
        <fullName evidence="8">Apyrase</fullName>
    </recommendedName>
</protein>
<dbReference type="EMBL" id="SDMP01000016">
    <property type="protein sequence ID" value="RYR04573.1"/>
    <property type="molecule type" value="Genomic_DNA"/>
</dbReference>
<dbReference type="AlphaFoldDB" id="A0A444YRM2"/>
<comment type="caution">
    <text evidence="6">The sequence shown here is derived from an EMBL/GenBank/DDBJ whole genome shotgun (WGS) entry which is preliminary data.</text>
</comment>
<sequence length="570" mass="63838">MMDLKSLFTFLFLLMPSFCSSQSLRINNIFFTNRKILPKQKSNDNNDGNVTSYAVIFDAGSSGSRVHVFHFDQNLNLLHIGNEIEFYKKIKPGLSAYADNPEEAAESLIPLLDEAQDIIPLQLQPKTPLRLGATAGLRLLEGDTAERILQAVRDMFRTRSNLNVQSDAVTVIDGTQEGSYMWRRRCHTRVNGGGEVLPTVMATTEMAGRKGRMRMESKECAVEMSELMLATLEFLRETMKSMAKAWRIQVTIDIDEECAAERVRVMVEEEGETVVTLNYLLENLGNEYSRTVGVVDLGGASIQMAYAVSKDAAQNAPLPPDGQDPYIKNVILKETEYNLYVHRHVFFLFLARQFVIFYLRYGSDAARAEILNITHNSANPCVLAGFDGTYTYSENEYRAYAPSSGSSFEKCRHIVREALKLEAACPYNKDCTFGGIWNGGGGNGQKNLYVATSFFYTASETGIVDPNKSNSKVIPVDYKVAAKRACNTKYEDAASIYPITTIAKLPYVCMDLTYQYTLLVEGFGIHPWQEITVAKQIEYEDASVDATWPLGSAIEAISSLPKFERLMYFI</sequence>
<accession>A0A444YRM2</accession>
<dbReference type="FunFam" id="3.30.420.40:FF:000052">
    <property type="entry name" value="Ectonucleoside triphosphate diphosphohydrolase 5"/>
    <property type="match status" value="1"/>
</dbReference>
<reference evidence="6 7" key="1">
    <citation type="submission" date="2019-01" db="EMBL/GenBank/DDBJ databases">
        <title>Sequencing of cultivated peanut Arachis hypogaea provides insights into genome evolution and oil improvement.</title>
        <authorList>
            <person name="Chen X."/>
        </authorList>
    </citation>
    <scope>NUCLEOTIDE SEQUENCE [LARGE SCALE GENOMIC DNA]</scope>
    <source>
        <strain evidence="7">cv. Fuhuasheng</strain>
        <tissue evidence="6">Leaves</tissue>
    </source>
</reference>
<comment type="similarity">
    <text evidence="1">Belongs to the GDA1/CD39 NTPase family.</text>
</comment>
<evidence type="ECO:0000256" key="5">
    <source>
        <dbReference type="SAM" id="SignalP"/>
    </source>
</evidence>
<gene>
    <name evidence="6" type="ORF">Ahy_B06g084334</name>
</gene>
<evidence type="ECO:0000313" key="7">
    <source>
        <dbReference type="Proteomes" id="UP000289738"/>
    </source>
</evidence>
<dbReference type="PANTHER" id="PTHR11782">
    <property type="entry name" value="ADENOSINE/GUANOSINE DIPHOSPHATASE"/>
    <property type="match status" value="1"/>
</dbReference>
<keyword evidence="2" id="KW-0378">Hydrolase</keyword>
<keyword evidence="7" id="KW-1185">Reference proteome</keyword>
<proteinExistence type="inferred from homology"/>
<feature type="chain" id="PRO_5019123235" description="Apyrase" evidence="5">
    <location>
        <begin position="22"/>
        <end position="570"/>
    </location>
</feature>
<dbReference type="InterPro" id="IPR000407">
    <property type="entry name" value="GDA1_CD39_NTPase"/>
</dbReference>
<feature type="active site" description="Proton acceptor" evidence="3">
    <location>
        <position position="177"/>
    </location>
</feature>
<name>A0A444YRM2_ARAHY</name>
<dbReference type="STRING" id="3818.A0A444YRM2"/>
<organism evidence="6 7">
    <name type="scientific">Arachis hypogaea</name>
    <name type="common">Peanut</name>
    <dbReference type="NCBI Taxonomy" id="3818"/>
    <lineage>
        <taxon>Eukaryota</taxon>
        <taxon>Viridiplantae</taxon>
        <taxon>Streptophyta</taxon>
        <taxon>Embryophyta</taxon>
        <taxon>Tracheophyta</taxon>
        <taxon>Spermatophyta</taxon>
        <taxon>Magnoliopsida</taxon>
        <taxon>eudicotyledons</taxon>
        <taxon>Gunneridae</taxon>
        <taxon>Pentapetalae</taxon>
        <taxon>rosids</taxon>
        <taxon>fabids</taxon>
        <taxon>Fabales</taxon>
        <taxon>Fabaceae</taxon>
        <taxon>Papilionoideae</taxon>
        <taxon>50 kb inversion clade</taxon>
        <taxon>dalbergioids sensu lato</taxon>
        <taxon>Dalbergieae</taxon>
        <taxon>Pterocarpus clade</taxon>
        <taxon>Arachis</taxon>
    </lineage>
</organism>
<evidence type="ECO:0000256" key="2">
    <source>
        <dbReference type="ARBA" id="ARBA00022801"/>
    </source>
</evidence>
<keyword evidence="4" id="KW-0547">Nucleotide-binding</keyword>
<keyword evidence="5" id="KW-0732">Signal</keyword>
<dbReference type="GO" id="GO:0016020">
    <property type="term" value="C:membrane"/>
    <property type="evidence" value="ECO:0007669"/>
    <property type="project" value="TreeGrafter"/>
</dbReference>
<dbReference type="Proteomes" id="UP000289738">
    <property type="component" value="Chromosome B06"/>
</dbReference>
<feature type="binding site" evidence="4">
    <location>
        <begin position="299"/>
        <end position="303"/>
    </location>
    <ligand>
        <name>ATP</name>
        <dbReference type="ChEBI" id="CHEBI:30616"/>
    </ligand>
</feature>
<evidence type="ECO:0008006" key="8">
    <source>
        <dbReference type="Google" id="ProtNLM"/>
    </source>
</evidence>
<dbReference type="Gene3D" id="3.30.420.40">
    <property type="match status" value="1"/>
</dbReference>
<dbReference type="PANTHER" id="PTHR11782:SF80">
    <property type="entry name" value="GDA1_CD39 NUCLEOSIDE PHOSPHATASE FAMILY PROTEIN"/>
    <property type="match status" value="1"/>
</dbReference>